<sequence>MTARDYRIWTALWDAPETQALARARVGLAEIRRVHKRE</sequence>
<evidence type="ECO:0000313" key="1">
    <source>
        <dbReference type="EMBL" id="OXC72273.1"/>
    </source>
</evidence>
<reference evidence="2" key="1">
    <citation type="submission" date="2017-01" db="EMBL/GenBank/DDBJ databases">
        <title>Genome Analysis of Deinococcus marmoris KOPRI26562.</title>
        <authorList>
            <person name="Kim J.H."/>
            <person name="Oh H.-M."/>
        </authorList>
    </citation>
    <scope>NUCLEOTIDE SEQUENCE [LARGE SCALE GENOMIC DNA]</scope>
    <source>
        <strain evidence="2">PAMC 26633</strain>
    </source>
</reference>
<dbReference type="Proteomes" id="UP000214720">
    <property type="component" value="Unassembled WGS sequence"/>
</dbReference>
<dbReference type="AlphaFoldDB" id="A0A226WMC9"/>
<comment type="caution">
    <text evidence="1">The sequence shown here is derived from an EMBL/GenBank/DDBJ whole genome shotgun (WGS) entry which is preliminary data.</text>
</comment>
<accession>A0A226WMC9</accession>
<name>A0A226WMC9_CABSO</name>
<proteinExistence type="predicted"/>
<protein>
    <submittedName>
        <fullName evidence="1">Uncharacterized protein</fullName>
    </submittedName>
</protein>
<organism evidence="1 2">
    <name type="scientific">Caballeronia sordidicola</name>
    <name type="common">Burkholderia sordidicola</name>
    <dbReference type="NCBI Taxonomy" id="196367"/>
    <lineage>
        <taxon>Bacteria</taxon>
        <taxon>Pseudomonadati</taxon>
        <taxon>Pseudomonadota</taxon>
        <taxon>Betaproteobacteria</taxon>
        <taxon>Burkholderiales</taxon>
        <taxon>Burkholderiaceae</taxon>
        <taxon>Caballeronia</taxon>
    </lineage>
</organism>
<gene>
    <name evidence="1" type="ORF">BSU04_42375</name>
</gene>
<dbReference type="EMBL" id="MTHB01000278">
    <property type="protein sequence ID" value="OXC72273.1"/>
    <property type="molecule type" value="Genomic_DNA"/>
</dbReference>
<evidence type="ECO:0000313" key="2">
    <source>
        <dbReference type="Proteomes" id="UP000214720"/>
    </source>
</evidence>